<keyword evidence="2" id="KW-1185">Reference proteome</keyword>
<dbReference type="Proteomes" id="UP001732700">
    <property type="component" value="Chromosome 5C"/>
</dbReference>
<accession>A0ACD5Y2A0</accession>
<name>A0ACD5Y2A0_AVESA</name>
<evidence type="ECO:0000313" key="2">
    <source>
        <dbReference type="Proteomes" id="UP001732700"/>
    </source>
</evidence>
<protein>
    <submittedName>
        <fullName evidence="1">Uncharacterized protein</fullName>
    </submittedName>
</protein>
<organism evidence="1 2">
    <name type="scientific">Avena sativa</name>
    <name type="common">Oat</name>
    <dbReference type="NCBI Taxonomy" id="4498"/>
    <lineage>
        <taxon>Eukaryota</taxon>
        <taxon>Viridiplantae</taxon>
        <taxon>Streptophyta</taxon>
        <taxon>Embryophyta</taxon>
        <taxon>Tracheophyta</taxon>
        <taxon>Spermatophyta</taxon>
        <taxon>Magnoliopsida</taxon>
        <taxon>Liliopsida</taxon>
        <taxon>Poales</taxon>
        <taxon>Poaceae</taxon>
        <taxon>BOP clade</taxon>
        <taxon>Pooideae</taxon>
        <taxon>Poodae</taxon>
        <taxon>Poeae</taxon>
        <taxon>Poeae Chloroplast Group 1 (Aveneae type)</taxon>
        <taxon>Aveninae</taxon>
        <taxon>Avena</taxon>
    </lineage>
</organism>
<dbReference type="EnsemblPlants" id="AVESA.00010b.r2.5CG0875110.1">
    <property type="protein sequence ID" value="AVESA.00010b.r2.5CG0875110.1.CDS.1"/>
    <property type="gene ID" value="AVESA.00010b.r2.5CG0875110"/>
</dbReference>
<reference evidence="1" key="2">
    <citation type="submission" date="2025-09" db="UniProtKB">
        <authorList>
            <consortium name="EnsemblPlants"/>
        </authorList>
    </citation>
    <scope>IDENTIFICATION</scope>
</reference>
<reference evidence="1" key="1">
    <citation type="submission" date="2021-05" db="EMBL/GenBank/DDBJ databases">
        <authorList>
            <person name="Scholz U."/>
            <person name="Mascher M."/>
            <person name="Fiebig A."/>
        </authorList>
    </citation>
    <scope>NUCLEOTIDE SEQUENCE [LARGE SCALE GENOMIC DNA]</scope>
</reference>
<sequence length="103" mass="11024">MPRYLLQESVDRLAEMAAPPLATAKAGGVHTDTLLILAAVLCFLLCVFGMALVARCSRLCNPSAFSVDALPPKTPCKGINKKALQALPTMSWAAPEQREESPE</sequence>
<evidence type="ECO:0000313" key="1">
    <source>
        <dbReference type="EnsemblPlants" id="AVESA.00010b.r2.5CG0875110.1.CDS.1"/>
    </source>
</evidence>
<proteinExistence type="predicted"/>